<dbReference type="InterPro" id="IPR023375">
    <property type="entry name" value="ADC_dom_sf"/>
</dbReference>
<gene>
    <name evidence="1" type="ORF">JYP50_07150</name>
</gene>
<sequence length="260" mass="28922">MSNESNAPQGNPGDIVNWPMLKIVYRTDPDKIAALLPPGIEPGAKPNVNLTIYNFPVPDEPEFGIVTTVDANYNGIAGEYTLGYGIDQESAIFISQETNGQPKYPCTTEYYRLGPQVTARCTHQGYTFVEFKGVSSGENAPMDEWEQHEWWIKVSRATGVMPDPAAGYDFPPHVVHVRSKYGTAWREAVQGELVLRDSPWDPLASRLPMREQVSAHLWWPIFLDREIKLAGKLDPEGFMPFADTISGSRWPGSNGGPQRG</sequence>
<protein>
    <submittedName>
        <fullName evidence="1">Acetoacetate decarboxylase family protein</fullName>
    </submittedName>
</protein>
<dbReference type="EMBL" id="JAFKCZ010000005">
    <property type="protein sequence ID" value="MBN7796360.1"/>
    <property type="molecule type" value="Genomic_DNA"/>
</dbReference>
<keyword evidence="2" id="KW-1185">Reference proteome</keyword>
<evidence type="ECO:0000313" key="2">
    <source>
        <dbReference type="Proteomes" id="UP000664303"/>
    </source>
</evidence>
<proteinExistence type="predicted"/>
<dbReference type="InterPro" id="IPR010451">
    <property type="entry name" value="Acetoacetate_decarboxylase"/>
</dbReference>
<dbReference type="Pfam" id="PF06314">
    <property type="entry name" value="ADC"/>
    <property type="match status" value="1"/>
</dbReference>
<dbReference type="SUPFAM" id="SSF160104">
    <property type="entry name" value="Acetoacetate decarboxylase-like"/>
    <property type="match status" value="1"/>
</dbReference>
<organism evidence="1 2">
    <name type="scientific">Parahaliea mediterranea</name>
    <dbReference type="NCBI Taxonomy" id="651086"/>
    <lineage>
        <taxon>Bacteria</taxon>
        <taxon>Pseudomonadati</taxon>
        <taxon>Pseudomonadota</taxon>
        <taxon>Gammaproteobacteria</taxon>
        <taxon>Cellvibrionales</taxon>
        <taxon>Halieaceae</taxon>
        <taxon>Parahaliea</taxon>
    </lineage>
</organism>
<dbReference type="Proteomes" id="UP000664303">
    <property type="component" value="Unassembled WGS sequence"/>
</dbReference>
<accession>A0A939DDZ4</accession>
<name>A0A939DDZ4_9GAMM</name>
<evidence type="ECO:0000313" key="1">
    <source>
        <dbReference type="EMBL" id="MBN7796360.1"/>
    </source>
</evidence>
<reference evidence="1" key="1">
    <citation type="submission" date="2021-02" db="EMBL/GenBank/DDBJ databases">
        <title>PHA producing bacteria isolated from coastal sediment in Guangdong, Shenzhen.</title>
        <authorList>
            <person name="Zheng W."/>
            <person name="Yu S."/>
            <person name="Huang Y."/>
        </authorList>
    </citation>
    <scope>NUCLEOTIDE SEQUENCE</scope>
    <source>
        <strain evidence="1">TN14-10</strain>
    </source>
</reference>
<dbReference type="Gene3D" id="2.40.400.10">
    <property type="entry name" value="Acetoacetate decarboxylase-like"/>
    <property type="match status" value="1"/>
</dbReference>
<comment type="caution">
    <text evidence="1">The sequence shown here is derived from an EMBL/GenBank/DDBJ whole genome shotgun (WGS) entry which is preliminary data.</text>
</comment>
<dbReference type="RefSeq" id="WP_206559811.1">
    <property type="nucleotide sequence ID" value="NZ_JAFKCZ010000005.1"/>
</dbReference>
<dbReference type="AlphaFoldDB" id="A0A939DDZ4"/>
<dbReference type="GO" id="GO:0016829">
    <property type="term" value="F:lyase activity"/>
    <property type="evidence" value="ECO:0007669"/>
    <property type="project" value="InterPro"/>
</dbReference>